<sequence>MTASHHACFRLAPLPPLTDQPIRVGDLRCGVRRVAVWADRPARGLTRVMLVDSAGGACGDAVARGDTLTVSLPGEWTAGDRHAVTCLIAALVHQGSPDVGVDDARGIEFVADAGAD</sequence>
<comment type="caution">
    <text evidence="1">The sequence shown here is derived from an EMBL/GenBank/DDBJ whole genome shotgun (WGS) entry which is preliminary data.</text>
</comment>
<evidence type="ECO:0000313" key="2">
    <source>
        <dbReference type="Proteomes" id="UP000647860"/>
    </source>
</evidence>
<dbReference type="Proteomes" id="UP000647860">
    <property type="component" value="Unassembled WGS sequence"/>
</dbReference>
<gene>
    <name evidence="1" type="ORF">Vgi01_51050</name>
</gene>
<reference evidence="1 2" key="1">
    <citation type="submission" date="2021-01" db="EMBL/GenBank/DDBJ databases">
        <title>Whole genome shotgun sequence of Verrucosispora gifhornensis NBRC 16317.</title>
        <authorList>
            <person name="Komaki H."/>
            <person name="Tamura T."/>
        </authorList>
    </citation>
    <scope>NUCLEOTIDE SEQUENCE [LARGE SCALE GENOMIC DNA]</scope>
    <source>
        <strain evidence="1 2">NBRC 16317</strain>
    </source>
</reference>
<evidence type="ECO:0000313" key="1">
    <source>
        <dbReference type="EMBL" id="GIJ18421.1"/>
    </source>
</evidence>
<organism evidence="1 2">
    <name type="scientific">Micromonospora gifhornensis</name>
    <dbReference type="NCBI Taxonomy" id="84594"/>
    <lineage>
        <taxon>Bacteria</taxon>
        <taxon>Bacillati</taxon>
        <taxon>Actinomycetota</taxon>
        <taxon>Actinomycetes</taxon>
        <taxon>Micromonosporales</taxon>
        <taxon>Micromonosporaceae</taxon>
        <taxon>Micromonospora</taxon>
    </lineage>
</organism>
<proteinExistence type="predicted"/>
<accession>A0ABQ4IKI4</accession>
<keyword evidence="2" id="KW-1185">Reference proteome</keyword>
<name>A0ABQ4IKI4_9ACTN</name>
<dbReference type="EMBL" id="BOPA01000040">
    <property type="protein sequence ID" value="GIJ18421.1"/>
    <property type="molecule type" value="Genomic_DNA"/>
</dbReference>
<protein>
    <submittedName>
        <fullName evidence="1">Uncharacterized protein</fullName>
    </submittedName>
</protein>
<dbReference type="RefSeq" id="WP_204292747.1">
    <property type="nucleotide sequence ID" value="NZ_BAAAGZ010000063.1"/>
</dbReference>